<accession>T1GPI3</accession>
<dbReference type="EMBL" id="CAQQ02392790">
    <property type="status" value="NOT_ANNOTATED_CDS"/>
    <property type="molecule type" value="Genomic_DNA"/>
</dbReference>
<evidence type="ECO:0000256" key="1">
    <source>
        <dbReference type="SAM" id="MobiDB-lite"/>
    </source>
</evidence>
<dbReference type="EMBL" id="CAQQ02392791">
    <property type="status" value="NOT_ANNOTATED_CDS"/>
    <property type="molecule type" value="Genomic_DNA"/>
</dbReference>
<dbReference type="Proteomes" id="UP000015102">
    <property type="component" value="Unassembled WGS sequence"/>
</dbReference>
<dbReference type="EMBL" id="CAQQ02392792">
    <property type="status" value="NOT_ANNOTATED_CDS"/>
    <property type="molecule type" value="Genomic_DNA"/>
</dbReference>
<organism evidence="2 3">
    <name type="scientific">Megaselia scalaris</name>
    <name type="common">Humpbacked fly</name>
    <name type="synonym">Phora scalaris</name>
    <dbReference type="NCBI Taxonomy" id="36166"/>
    <lineage>
        <taxon>Eukaryota</taxon>
        <taxon>Metazoa</taxon>
        <taxon>Ecdysozoa</taxon>
        <taxon>Arthropoda</taxon>
        <taxon>Hexapoda</taxon>
        <taxon>Insecta</taxon>
        <taxon>Pterygota</taxon>
        <taxon>Neoptera</taxon>
        <taxon>Endopterygota</taxon>
        <taxon>Diptera</taxon>
        <taxon>Brachycera</taxon>
        <taxon>Muscomorpha</taxon>
        <taxon>Platypezoidea</taxon>
        <taxon>Phoridae</taxon>
        <taxon>Megaseliini</taxon>
        <taxon>Megaselia</taxon>
    </lineage>
</organism>
<feature type="region of interest" description="Disordered" evidence="1">
    <location>
        <begin position="22"/>
        <end position="62"/>
    </location>
</feature>
<sequence>MSGLLTRSIFKSLGTLIPKTSVSGQGKTLICPIPREPPFGRSHHKNVAEEPHDKEPSMNVEGIPSQLRTIRTIPVSNFSELNPDPYYELPGNENSVPLRGVVPFNLQHA</sequence>
<dbReference type="HOGENOM" id="CLU_2186934_0_0_1"/>
<keyword evidence="3" id="KW-1185">Reference proteome</keyword>
<evidence type="ECO:0000313" key="3">
    <source>
        <dbReference type="Proteomes" id="UP000015102"/>
    </source>
</evidence>
<name>T1GPI3_MEGSC</name>
<protein>
    <submittedName>
        <fullName evidence="2">Uncharacterized protein</fullName>
    </submittedName>
</protein>
<proteinExistence type="predicted"/>
<reference evidence="2" key="2">
    <citation type="submission" date="2015-06" db="UniProtKB">
        <authorList>
            <consortium name="EnsemblMetazoa"/>
        </authorList>
    </citation>
    <scope>IDENTIFICATION</scope>
</reference>
<reference evidence="3" key="1">
    <citation type="submission" date="2013-02" db="EMBL/GenBank/DDBJ databases">
        <authorList>
            <person name="Hughes D."/>
        </authorList>
    </citation>
    <scope>NUCLEOTIDE SEQUENCE</scope>
    <source>
        <strain>Durham</strain>
        <strain evidence="3">NC isolate 2 -- Noor lab</strain>
    </source>
</reference>
<dbReference type="AlphaFoldDB" id="T1GPI3"/>
<dbReference type="EnsemblMetazoa" id="MESCA005514-RA">
    <property type="protein sequence ID" value="MESCA005514-PA"/>
    <property type="gene ID" value="MESCA005514"/>
</dbReference>
<evidence type="ECO:0000313" key="2">
    <source>
        <dbReference type="EnsemblMetazoa" id="MESCA005514-PA"/>
    </source>
</evidence>
<feature type="compositionally biased region" description="Basic and acidic residues" evidence="1">
    <location>
        <begin position="46"/>
        <end position="56"/>
    </location>
</feature>